<proteinExistence type="predicted"/>
<organism evidence="1">
    <name type="scientific">Arundo donax</name>
    <name type="common">Giant reed</name>
    <name type="synonym">Donax arundinaceus</name>
    <dbReference type="NCBI Taxonomy" id="35708"/>
    <lineage>
        <taxon>Eukaryota</taxon>
        <taxon>Viridiplantae</taxon>
        <taxon>Streptophyta</taxon>
        <taxon>Embryophyta</taxon>
        <taxon>Tracheophyta</taxon>
        <taxon>Spermatophyta</taxon>
        <taxon>Magnoliopsida</taxon>
        <taxon>Liliopsida</taxon>
        <taxon>Poales</taxon>
        <taxon>Poaceae</taxon>
        <taxon>PACMAD clade</taxon>
        <taxon>Arundinoideae</taxon>
        <taxon>Arundineae</taxon>
        <taxon>Arundo</taxon>
    </lineage>
</organism>
<protein>
    <submittedName>
        <fullName evidence="1">Uncharacterized protein</fullName>
    </submittedName>
</protein>
<evidence type="ECO:0000313" key="1">
    <source>
        <dbReference type="EMBL" id="JAE30763.1"/>
    </source>
</evidence>
<dbReference type="EMBL" id="GBRH01167133">
    <property type="protein sequence ID" value="JAE30763.1"/>
    <property type="molecule type" value="Transcribed_RNA"/>
</dbReference>
<accession>A0A0A9HCX0</accession>
<dbReference type="AlphaFoldDB" id="A0A0A9HCX0"/>
<sequence>MSVHKRCSYRVMNMWKFMQSFDQYNVSFHLLQVSSHMF</sequence>
<reference evidence="1" key="2">
    <citation type="journal article" date="2015" name="Data Brief">
        <title>Shoot transcriptome of the giant reed, Arundo donax.</title>
        <authorList>
            <person name="Barrero R.A."/>
            <person name="Guerrero F.D."/>
            <person name="Moolhuijzen P."/>
            <person name="Goolsby J.A."/>
            <person name="Tidwell J."/>
            <person name="Bellgard S.E."/>
            <person name="Bellgard M.I."/>
        </authorList>
    </citation>
    <scope>NUCLEOTIDE SEQUENCE</scope>
    <source>
        <tissue evidence="1">Shoot tissue taken approximately 20 cm above the soil surface</tissue>
    </source>
</reference>
<reference evidence="1" key="1">
    <citation type="submission" date="2014-09" db="EMBL/GenBank/DDBJ databases">
        <authorList>
            <person name="Magalhaes I.L.F."/>
            <person name="Oliveira U."/>
            <person name="Santos F.R."/>
            <person name="Vidigal T.H.D.A."/>
            <person name="Brescovit A.D."/>
            <person name="Santos A.J."/>
        </authorList>
    </citation>
    <scope>NUCLEOTIDE SEQUENCE</scope>
    <source>
        <tissue evidence="1">Shoot tissue taken approximately 20 cm above the soil surface</tissue>
    </source>
</reference>
<name>A0A0A9HCX0_ARUDO</name>